<dbReference type="CDD" id="cd01066">
    <property type="entry name" value="APP_MetAP"/>
    <property type="match status" value="1"/>
</dbReference>
<keyword evidence="3" id="KW-1185">Reference proteome</keyword>
<dbReference type="InterPro" id="IPR000994">
    <property type="entry name" value="Pept_M24"/>
</dbReference>
<dbReference type="Pfam" id="PF00557">
    <property type="entry name" value="Peptidase_M24"/>
    <property type="match status" value="1"/>
</dbReference>
<dbReference type="PANTHER" id="PTHR46112:SF2">
    <property type="entry name" value="XAA-PRO AMINOPEPTIDASE P-RELATED"/>
    <property type="match status" value="1"/>
</dbReference>
<protein>
    <submittedName>
        <fullName evidence="2">M24 family metallopeptidase</fullName>
    </submittedName>
</protein>
<name>A0ABW2XX61_9ACTN</name>
<accession>A0ABW2XX61</accession>
<dbReference type="InterPro" id="IPR029149">
    <property type="entry name" value="Creatin/AminoP/Spt16_N"/>
</dbReference>
<dbReference type="InterPro" id="IPR050659">
    <property type="entry name" value="Peptidase_M24B"/>
</dbReference>
<evidence type="ECO:0000313" key="3">
    <source>
        <dbReference type="Proteomes" id="UP001597063"/>
    </source>
</evidence>
<dbReference type="InterPro" id="IPR036005">
    <property type="entry name" value="Creatinase/aminopeptidase-like"/>
</dbReference>
<dbReference type="SUPFAM" id="SSF53092">
    <property type="entry name" value="Creatinase/prolidase N-terminal domain"/>
    <property type="match status" value="1"/>
</dbReference>
<feature type="domain" description="Peptidase M24" evidence="1">
    <location>
        <begin position="182"/>
        <end position="401"/>
    </location>
</feature>
<reference evidence="3" key="1">
    <citation type="journal article" date="2019" name="Int. J. Syst. Evol. Microbiol.">
        <title>The Global Catalogue of Microorganisms (GCM) 10K type strain sequencing project: providing services to taxonomists for standard genome sequencing and annotation.</title>
        <authorList>
            <consortium name="The Broad Institute Genomics Platform"/>
            <consortium name="The Broad Institute Genome Sequencing Center for Infectious Disease"/>
            <person name="Wu L."/>
            <person name="Ma J."/>
        </authorList>
    </citation>
    <scope>NUCLEOTIDE SEQUENCE [LARGE SCALE GENOMIC DNA]</scope>
    <source>
        <strain evidence="3">JCM 9371</strain>
    </source>
</reference>
<dbReference type="Proteomes" id="UP001597063">
    <property type="component" value="Unassembled WGS sequence"/>
</dbReference>
<gene>
    <name evidence="2" type="ORF">ACFQZM_40650</name>
</gene>
<dbReference type="PANTHER" id="PTHR46112">
    <property type="entry name" value="AMINOPEPTIDASE"/>
    <property type="match status" value="1"/>
</dbReference>
<proteinExistence type="predicted"/>
<dbReference type="Gene3D" id="3.90.230.10">
    <property type="entry name" value="Creatinase/methionine aminopeptidase superfamily"/>
    <property type="match status" value="1"/>
</dbReference>
<dbReference type="EMBL" id="JBHTGP010000024">
    <property type="protein sequence ID" value="MFD0690858.1"/>
    <property type="molecule type" value="Genomic_DNA"/>
</dbReference>
<evidence type="ECO:0000259" key="1">
    <source>
        <dbReference type="Pfam" id="PF00557"/>
    </source>
</evidence>
<dbReference type="SUPFAM" id="SSF55920">
    <property type="entry name" value="Creatinase/aminopeptidase"/>
    <property type="match status" value="1"/>
</dbReference>
<evidence type="ECO:0000313" key="2">
    <source>
        <dbReference type="EMBL" id="MFD0690858.1"/>
    </source>
</evidence>
<comment type="caution">
    <text evidence="2">The sequence shown here is derived from an EMBL/GenBank/DDBJ whole genome shotgun (WGS) entry which is preliminary data.</text>
</comment>
<sequence length="421" mass="45326">MTTKEATMIPTYSLTERDRRWALARELMDAEQVDALVVYGEHESSGPAPFAPDVYFTNERPGAIVVFPRDADPISLVWSPMHIADHVEARRRGEACWTEPRNMRVAKHAPGVVEVLKEHGLERAAIGVIGLEPYPPFHFNPIMPYGLWSSVLEQLPQATFKPVWLSFLLRTLAQSGEELAVLRHSAGIGEAMARAMLDEARPGVTEADVYAAGMAAGFRLGAAAPGMLIQSGPGYACWGPPAWSYRPQAPRVVQDGDVILAEVFCSYGMRESQHQVAIAVGDVHPDVEQAAEVARASYEAGLKALRPGNTFGQVVEAMKEPMEAAGGWNVHPLVHGLDPYGTVCGFGSGMRNLPEAAEYGLIGEVPTIGSDLPLVPGMAFAFEPNCVINGRLANLGGTVVVGPDGADELNSLTTTLLHSKR</sequence>
<organism evidence="2 3">
    <name type="scientific">Actinomadura fibrosa</name>
    <dbReference type="NCBI Taxonomy" id="111802"/>
    <lineage>
        <taxon>Bacteria</taxon>
        <taxon>Bacillati</taxon>
        <taxon>Actinomycetota</taxon>
        <taxon>Actinomycetes</taxon>
        <taxon>Streptosporangiales</taxon>
        <taxon>Thermomonosporaceae</taxon>
        <taxon>Actinomadura</taxon>
    </lineage>
</organism>
<dbReference type="RefSeq" id="WP_207399572.1">
    <property type="nucleotide sequence ID" value="NZ_CAACUY010000016.1"/>
</dbReference>